<dbReference type="InterPro" id="IPR000953">
    <property type="entry name" value="Chromo/chromo_shadow_dom"/>
</dbReference>
<organism evidence="5">
    <name type="scientific">Homalodisca liturata</name>
    <dbReference type="NCBI Taxonomy" id="320908"/>
    <lineage>
        <taxon>Eukaryota</taxon>
        <taxon>Metazoa</taxon>
        <taxon>Ecdysozoa</taxon>
        <taxon>Arthropoda</taxon>
        <taxon>Hexapoda</taxon>
        <taxon>Insecta</taxon>
        <taxon>Pterygota</taxon>
        <taxon>Neoptera</taxon>
        <taxon>Paraneoptera</taxon>
        <taxon>Hemiptera</taxon>
        <taxon>Auchenorrhyncha</taxon>
        <taxon>Membracoidea</taxon>
        <taxon>Cicadellidae</taxon>
        <taxon>Cicadellinae</taxon>
        <taxon>Proconiini</taxon>
        <taxon>Homalodisca</taxon>
    </lineage>
</organism>
<gene>
    <name evidence="5" type="ORF">g.13952</name>
</gene>
<dbReference type="GO" id="GO:0005634">
    <property type="term" value="C:nucleus"/>
    <property type="evidence" value="ECO:0007669"/>
    <property type="project" value="UniProtKB-SubCell"/>
</dbReference>
<dbReference type="AlphaFoldDB" id="A0A1B6JUW9"/>
<dbReference type="PRINTS" id="PR00504">
    <property type="entry name" value="CHROMODOMAIN"/>
</dbReference>
<feature type="compositionally biased region" description="Acidic residues" evidence="3">
    <location>
        <begin position="205"/>
        <end position="214"/>
    </location>
</feature>
<sequence>MARTSAKAKKQKQDVNKTNPEETDTNDNEKQEVNPNNENEDTNGSTDKENDNSNYEVEKIVHSRVYHGKRQFLVRWKGYKEDSDTWENESVLQSCSEVLDAFKLDNPKLIEKVKEESDSESDEESNAEKGKKRTKKRNKKPANKKAKKRSKSKTEVTLEKEDEDKRDSEDVDVKKKVSKGAKKDLSKSKQETKESPDKNRKFSEKDDDDDDDSVESVTDGKNYEVEKILEVHTRKNGSREFLIRWKGYRPSDDTWEPEEHLDCPDLIERFMEKVDKAKSVPARELRESRIPTKRYVPNNRGQHRTSQRQGGVRPCYQE</sequence>
<dbReference type="GO" id="GO:0005694">
    <property type="term" value="C:chromosome"/>
    <property type="evidence" value="ECO:0007669"/>
    <property type="project" value="UniProtKB-ARBA"/>
</dbReference>
<dbReference type="InterPro" id="IPR016197">
    <property type="entry name" value="Chromo-like_dom_sf"/>
</dbReference>
<evidence type="ECO:0000256" key="1">
    <source>
        <dbReference type="ARBA" id="ARBA00004123"/>
    </source>
</evidence>
<feature type="compositionally biased region" description="Basic and acidic residues" evidence="3">
    <location>
        <begin position="46"/>
        <end position="56"/>
    </location>
</feature>
<feature type="compositionally biased region" description="Basic and acidic residues" evidence="3">
    <location>
        <begin position="276"/>
        <end position="290"/>
    </location>
</feature>
<feature type="region of interest" description="Disordered" evidence="3">
    <location>
        <begin position="276"/>
        <end position="318"/>
    </location>
</feature>
<dbReference type="CDD" id="cd00024">
    <property type="entry name" value="CD_CSD"/>
    <property type="match status" value="2"/>
</dbReference>
<dbReference type="EMBL" id="GECU01004706">
    <property type="protein sequence ID" value="JAT03001.1"/>
    <property type="molecule type" value="Transcribed_RNA"/>
</dbReference>
<feature type="compositionally biased region" description="Basic and acidic residues" evidence="3">
    <location>
        <begin position="152"/>
        <end position="204"/>
    </location>
</feature>
<accession>A0A1B6JUW9</accession>
<evidence type="ECO:0000256" key="3">
    <source>
        <dbReference type="SAM" id="MobiDB-lite"/>
    </source>
</evidence>
<keyword evidence="2" id="KW-0539">Nucleus</keyword>
<dbReference type="SMART" id="SM00298">
    <property type="entry name" value="CHROMO"/>
    <property type="match status" value="2"/>
</dbReference>
<feature type="compositionally biased region" description="Polar residues" evidence="3">
    <location>
        <begin position="33"/>
        <end position="45"/>
    </location>
</feature>
<proteinExistence type="predicted"/>
<evidence type="ECO:0000259" key="4">
    <source>
        <dbReference type="PROSITE" id="PS50013"/>
    </source>
</evidence>
<feature type="domain" description="Chromo" evidence="4">
    <location>
        <begin position="55"/>
        <end position="102"/>
    </location>
</feature>
<dbReference type="PROSITE" id="PS50013">
    <property type="entry name" value="CHROMO_2"/>
    <property type="match status" value="2"/>
</dbReference>
<dbReference type="InterPro" id="IPR051219">
    <property type="entry name" value="Heterochromatin_chromo-domain"/>
</dbReference>
<reference evidence="5" key="1">
    <citation type="submission" date="2015-11" db="EMBL/GenBank/DDBJ databases">
        <title>De novo transcriptome assembly of four potential Pierce s Disease insect vectors from Arizona vineyards.</title>
        <authorList>
            <person name="Tassone E.E."/>
        </authorList>
    </citation>
    <scope>NUCLEOTIDE SEQUENCE</scope>
</reference>
<evidence type="ECO:0000256" key="2">
    <source>
        <dbReference type="ARBA" id="ARBA00023242"/>
    </source>
</evidence>
<evidence type="ECO:0000313" key="5">
    <source>
        <dbReference type="EMBL" id="JAT03001.1"/>
    </source>
</evidence>
<dbReference type="PROSITE" id="PS00598">
    <property type="entry name" value="CHROMO_1"/>
    <property type="match status" value="2"/>
</dbReference>
<protein>
    <recommendedName>
        <fullName evidence="4">Chromo domain-containing protein</fullName>
    </recommendedName>
</protein>
<dbReference type="PANTHER" id="PTHR22812">
    <property type="entry name" value="CHROMOBOX PROTEIN"/>
    <property type="match status" value="1"/>
</dbReference>
<comment type="subcellular location">
    <subcellularLocation>
        <location evidence="1">Nucleus</location>
    </subcellularLocation>
</comment>
<dbReference type="Gene3D" id="2.40.50.40">
    <property type="match status" value="2"/>
</dbReference>
<feature type="region of interest" description="Disordered" evidence="3">
    <location>
        <begin position="113"/>
        <end position="223"/>
    </location>
</feature>
<feature type="compositionally biased region" description="Basic residues" evidence="3">
    <location>
        <begin position="1"/>
        <end position="10"/>
    </location>
</feature>
<dbReference type="Pfam" id="PF00385">
    <property type="entry name" value="Chromo"/>
    <property type="match status" value="2"/>
</dbReference>
<dbReference type="InterPro" id="IPR017984">
    <property type="entry name" value="Chromo_dom_subgr"/>
</dbReference>
<name>A0A1B6JUW9_9HEMI</name>
<feature type="compositionally biased region" description="Basic residues" evidence="3">
    <location>
        <begin position="130"/>
        <end position="151"/>
    </location>
</feature>
<dbReference type="InterPro" id="IPR023779">
    <property type="entry name" value="Chromodomain_CS"/>
</dbReference>
<dbReference type="SUPFAM" id="SSF54160">
    <property type="entry name" value="Chromo domain-like"/>
    <property type="match status" value="2"/>
</dbReference>
<dbReference type="InterPro" id="IPR023780">
    <property type="entry name" value="Chromo_domain"/>
</dbReference>
<feature type="domain" description="Chromo" evidence="4">
    <location>
        <begin position="223"/>
        <end position="282"/>
    </location>
</feature>
<feature type="region of interest" description="Disordered" evidence="3">
    <location>
        <begin position="1"/>
        <end position="56"/>
    </location>
</feature>